<dbReference type="STRING" id="6526.A0A2C9KXT0"/>
<evidence type="ECO:0000256" key="1">
    <source>
        <dbReference type="SAM" id="MobiDB-lite"/>
    </source>
</evidence>
<feature type="chain" id="PRO_5012022320" evidence="2">
    <location>
        <begin position="24"/>
        <end position="210"/>
    </location>
</feature>
<feature type="compositionally biased region" description="Basic and acidic residues" evidence="1">
    <location>
        <begin position="29"/>
        <end position="51"/>
    </location>
</feature>
<dbReference type="InterPro" id="IPR028974">
    <property type="entry name" value="TSP_type-3_rpt"/>
</dbReference>
<sequence length="210" mass="22957">MTKTKHYILLALGCSILFAGAQALDDDGDNNKVKLKDGSGKSRDRSRTDKKVVKRGSFVTQESPTRSESFQLHLTDTKSNVPKEHLGSGKLRAILLKTIKKIAVPNDFNGNGIHNALDKYSKENGVLNYLKVDTDGDGVPDHLDDDDDNDGIPDSKDNDRNGVVINTLMEIDTDGDGIPDYIDDDDDNDGIPDELDDDDDGDGIPDDKEV</sequence>
<dbReference type="KEGG" id="bgt:106076949"/>
<dbReference type="VEuPathDB" id="VectorBase:BGLB024676"/>
<proteinExistence type="predicted"/>
<keyword evidence="2" id="KW-0732">Signal</keyword>
<reference evidence="3" key="1">
    <citation type="submission" date="2020-05" db="UniProtKB">
        <authorList>
            <consortium name="EnsemblMetazoa"/>
        </authorList>
    </citation>
    <scope>IDENTIFICATION</scope>
    <source>
        <strain evidence="3">BB02</strain>
    </source>
</reference>
<dbReference type="EnsemblMetazoa" id="BGLB024676-RA">
    <property type="protein sequence ID" value="BGLB024676-PA"/>
    <property type="gene ID" value="BGLB024676"/>
</dbReference>
<feature type="region of interest" description="Disordered" evidence="1">
    <location>
        <begin position="133"/>
        <end position="210"/>
    </location>
</feature>
<feature type="compositionally biased region" description="Acidic residues" evidence="1">
    <location>
        <begin position="135"/>
        <end position="151"/>
    </location>
</feature>
<feature type="signal peptide" evidence="2">
    <location>
        <begin position="1"/>
        <end position="23"/>
    </location>
</feature>
<dbReference type="SUPFAM" id="SSF103647">
    <property type="entry name" value="TSP type-3 repeat"/>
    <property type="match status" value="1"/>
</dbReference>
<gene>
    <name evidence="3" type="primary">106076949</name>
</gene>
<dbReference type="Gene3D" id="4.10.1080.10">
    <property type="entry name" value="TSP type-3 repeat"/>
    <property type="match status" value="1"/>
</dbReference>
<feature type="region of interest" description="Disordered" evidence="1">
    <location>
        <begin position="29"/>
        <end position="66"/>
    </location>
</feature>
<protein>
    <submittedName>
        <fullName evidence="3">Uncharacterized protein</fullName>
    </submittedName>
</protein>
<evidence type="ECO:0000313" key="4">
    <source>
        <dbReference type="Proteomes" id="UP000076420"/>
    </source>
</evidence>
<organism evidence="3 4">
    <name type="scientific">Biomphalaria glabrata</name>
    <name type="common">Bloodfluke planorb</name>
    <name type="synonym">Freshwater snail</name>
    <dbReference type="NCBI Taxonomy" id="6526"/>
    <lineage>
        <taxon>Eukaryota</taxon>
        <taxon>Metazoa</taxon>
        <taxon>Spiralia</taxon>
        <taxon>Lophotrochozoa</taxon>
        <taxon>Mollusca</taxon>
        <taxon>Gastropoda</taxon>
        <taxon>Heterobranchia</taxon>
        <taxon>Euthyneura</taxon>
        <taxon>Panpulmonata</taxon>
        <taxon>Hygrophila</taxon>
        <taxon>Lymnaeoidea</taxon>
        <taxon>Planorbidae</taxon>
        <taxon>Biomphalaria</taxon>
    </lineage>
</organism>
<feature type="compositionally biased region" description="Acidic residues" evidence="1">
    <location>
        <begin position="171"/>
        <end position="204"/>
    </location>
</feature>
<name>A0A2C9KXT0_BIOGL</name>
<dbReference type="GO" id="GO:0005509">
    <property type="term" value="F:calcium ion binding"/>
    <property type="evidence" value="ECO:0007669"/>
    <property type="project" value="InterPro"/>
</dbReference>
<accession>A0A2C9KXT0</accession>
<evidence type="ECO:0000256" key="2">
    <source>
        <dbReference type="SAM" id="SignalP"/>
    </source>
</evidence>
<evidence type="ECO:0000313" key="3">
    <source>
        <dbReference type="EnsemblMetazoa" id="BGLB024676-PA"/>
    </source>
</evidence>
<dbReference type="AlphaFoldDB" id="A0A2C9KXT0"/>
<dbReference type="Proteomes" id="UP000076420">
    <property type="component" value="Unassembled WGS sequence"/>
</dbReference>
<dbReference type="VEuPathDB" id="VectorBase:BGLAX_035395"/>